<keyword evidence="2" id="KW-0808">Transferase</keyword>
<dbReference type="EMBL" id="CP024785">
    <property type="protein sequence ID" value="AUB36103.1"/>
    <property type="molecule type" value="Genomic_DNA"/>
</dbReference>
<dbReference type="GO" id="GO:0032259">
    <property type="term" value="P:methylation"/>
    <property type="evidence" value="ECO:0007669"/>
    <property type="project" value="UniProtKB-KW"/>
</dbReference>
<accession>A0A2K8SLD1</accession>
<dbReference type="Proteomes" id="UP000232003">
    <property type="component" value="Chromosome"/>
</dbReference>
<keyword evidence="3" id="KW-1185">Reference proteome</keyword>
<dbReference type="CDD" id="cd02440">
    <property type="entry name" value="AdoMet_MTases"/>
    <property type="match status" value="1"/>
</dbReference>
<protein>
    <submittedName>
        <fullName evidence="2">Ubiqui/menaqui biosynthesis C-methylase UbiE</fullName>
    </submittedName>
</protein>
<feature type="transmembrane region" description="Helical" evidence="1">
    <location>
        <begin position="12"/>
        <end position="37"/>
    </location>
</feature>
<dbReference type="GO" id="GO:0008168">
    <property type="term" value="F:methyltransferase activity"/>
    <property type="evidence" value="ECO:0007669"/>
    <property type="project" value="UniProtKB-KW"/>
</dbReference>
<dbReference type="InterPro" id="IPR029063">
    <property type="entry name" value="SAM-dependent_MTases_sf"/>
</dbReference>
<proteinExistence type="predicted"/>
<dbReference type="SUPFAM" id="SSF53335">
    <property type="entry name" value="S-adenosyl-L-methionine-dependent methyltransferases"/>
    <property type="match status" value="1"/>
</dbReference>
<evidence type="ECO:0000256" key="1">
    <source>
        <dbReference type="SAM" id="Phobius"/>
    </source>
</evidence>
<gene>
    <name evidence="2" type="ORF">COO91_02004</name>
</gene>
<keyword evidence="1" id="KW-1133">Transmembrane helix</keyword>
<dbReference type="Pfam" id="PF13489">
    <property type="entry name" value="Methyltransf_23"/>
    <property type="match status" value="1"/>
</dbReference>
<organism evidence="2 3">
    <name type="scientific">Nostoc flagelliforme CCNUN1</name>
    <dbReference type="NCBI Taxonomy" id="2038116"/>
    <lineage>
        <taxon>Bacteria</taxon>
        <taxon>Bacillati</taxon>
        <taxon>Cyanobacteriota</taxon>
        <taxon>Cyanophyceae</taxon>
        <taxon>Nostocales</taxon>
        <taxon>Nostocaceae</taxon>
        <taxon>Nostoc</taxon>
    </lineage>
</organism>
<name>A0A2K8SLD1_9NOSO</name>
<sequence length="259" mass="29947">MVRHLRYSLGGLRFFVYIFILFECVLASIASYLLYYLNCLSWFSAVLLQAFMDISGHYKQLFQAYGDSPQACQWSSRESQIYRLTYLLGVTNPNGLQHSDKILDFGCGTAALADLLRDVNIQASYTGVDIVDEFLDCGRAKHPHHHFCKQGDIQPNQTFDYIFISGTFNNYTGNNELFFETTMRWCWRHCSHAIAFNLFSTYVDYQDSGLWYKAPEQTIQFIKSNFGHSTPFQMLNDYVLPSGAIPSEYTVYVYRQPTK</sequence>
<evidence type="ECO:0000313" key="2">
    <source>
        <dbReference type="EMBL" id="AUB36103.1"/>
    </source>
</evidence>
<keyword evidence="2" id="KW-0489">Methyltransferase</keyword>
<dbReference type="Gene3D" id="3.40.50.150">
    <property type="entry name" value="Vaccinia Virus protein VP39"/>
    <property type="match status" value="1"/>
</dbReference>
<reference evidence="2 3" key="1">
    <citation type="submission" date="2017-11" db="EMBL/GenBank/DDBJ databases">
        <title>Complete genome of a free-living desiccation-tolerant cyanobacterium and its photosynthetic adaptation to extreme terrestrial habitat.</title>
        <authorList>
            <person name="Shang J."/>
        </authorList>
    </citation>
    <scope>NUCLEOTIDE SEQUENCE [LARGE SCALE GENOMIC DNA]</scope>
    <source>
        <strain evidence="2 3">CCNUN1</strain>
    </source>
</reference>
<evidence type="ECO:0000313" key="3">
    <source>
        <dbReference type="Proteomes" id="UP000232003"/>
    </source>
</evidence>
<dbReference type="AlphaFoldDB" id="A0A2K8SLD1"/>
<keyword evidence="1" id="KW-0472">Membrane</keyword>
<dbReference type="KEGG" id="nfl:COO91_02004"/>
<keyword evidence="1" id="KW-0812">Transmembrane</keyword>